<keyword evidence="1" id="KW-0418">Kinase</keyword>
<reference evidence="3" key="1">
    <citation type="submission" date="2020-11" db="EMBL/GenBank/DDBJ databases">
        <title>Isolation and identification of active actinomycetes.</title>
        <authorList>
            <person name="Sun X."/>
        </authorList>
    </citation>
    <scope>NUCLEOTIDE SEQUENCE</scope>
    <source>
        <strain evidence="3">NEAU-A11</strain>
    </source>
</reference>
<dbReference type="Gene3D" id="3.30.565.10">
    <property type="entry name" value="Histidine kinase-like ATPase, C-terminal domain"/>
    <property type="match status" value="1"/>
</dbReference>
<dbReference type="Pfam" id="PF13581">
    <property type="entry name" value="HATPase_c_2"/>
    <property type="match status" value="1"/>
</dbReference>
<protein>
    <submittedName>
        <fullName evidence="3">ATP-binding protein</fullName>
    </submittedName>
</protein>
<dbReference type="CDD" id="cd16936">
    <property type="entry name" value="HATPase_RsbW-like"/>
    <property type="match status" value="1"/>
</dbReference>
<evidence type="ECO:0000256" key="1">
    <source>
        <dbReference type="ARBA" id="ARBA00022527"/>
    </source>
</evidence>
<keyword evidence="1" id="KW-0808">Transferase</keyword>
<dbReference type="EMBL" id="JADQTO010000027">
    <property type="protein sequence ID" value="MBG0567487.1"/>
    <property type="molecule type" value="Genomic_DNA"/>
</dbReference>
<dbReference type="Gene3D" id="3.30.750.24">
    <property type="entry name" value="STAS domain"/>
    <property type="match status" value="1"/>
</dbReference>
<dbReference type="InterPro" id="IPR036513">
    <property type="entry name" value="STAS_dom_sf"/>
</dbReference>
<dbReference type="InterPro" id="IPR003594">
    <property type="entry name" value="HATPase_dom"/>
</dbReference>
<keyword evidence="3" id="KW-0547">Nucleotide-binding</keyword>
<evidence type="ECO:0000259" key="2">
    <source>
        <dbReference type="Pfam" id="PF13581"/>
    </source>
</evidence>
<keyword evidence="3" id="KW-0067">ATP-binding</keyword>
<dbReference type="InterPro" id="IPR036890">
    <property type="entry name" value="HATPase_C_sf"/>
</dbReference>
<gene>
    <name evidence="3" type="ORF">I4J89_39175</name>
</gene>
<proteinExistence type="predicted"/>
<dbReference type="PANTHER" id="PTHR35526">
    <property type="entry name" value="ANTI-SIGMA-F FACTOR RSBW-RELATED"/>
    <property type="match status" value="1"/>
</dbReference>
<keyword evidence="4" id="KW-1185">Reference proteome</keyword>
<feature type="domain" description="Histidine kinase/HSP90-like ATPase" evidence="2">
    <location>
        <begin position="132"/>
        <end position="237"/>
    </location>
</feature>
<sequence length="246" mass="26130">MPSQLVCRPKRDLPVAVLAISGTLDRVTGDALGAAVRRSLAVQPVKLLLDVARLRIGDPRALATLGSVVCQTAEFPAVPIVVCGADPATQRALATTPDCAGLEFAADCSRALAEADAEPREPGLRVRLRPVPEACRQVRQLVSQACATWQRNDVTTTATLVATELVANVVRHAHTTMEFTLGLRDGRLTMAVRDGSRRLPRPLDPAVTDAGGRGLRLVRDLTDAWGVLPVTDGKVVWTQLTTGAPA</sequence>
<evidence type="ECO:0000313" key="3">
    <source>
        <dbReference type="EMBL" id="MBG0567487.1"/>
    </source>
</evidence>
<dbReference type="GO" id="GO:0004674">
    <property type="term" value="F:protein serine/threonine kinase activity"/>
    <property type="evidence" value="ECO:0007669"/>
    <property type="project" value="UniProtKB-KW"/>
</dbReference>
<evidence type="ECO:0000313" key="4">
    <source>
        <dbReference type="Proteomes" id="UP000598146"/>
    </source>
</evidence>
<name>A0A931CH59_9ACTN</name>
<dbReference type="AlphaFoldDB" id="A0A931CH59"/>
<accession>A0A931CH59</accession>
<dbReference type="GO" id="GO:0005524">
    <property type="term" value="F:ATP binding"/>
    <property type="evidence" value="ECO:0007669"/>
    <property type="project" value="UniProtKB-KW"/>
</dbReference>
<dbReference type="InterPro" id="IPR050267">
    <property type="entry name" value="Anti-sigma-factor_SerPK"/>
</dbReference>
<keyword evidence="1" id="KW-0723">Serine/threonine-protein kinase</keyword>
<dbReference type="Proteomes" id="UP000598146">
    <property type="component" value="Unassembled WGS sequence"/>
</dbReference>
<comment type="caution">
    <text evidence="3">The sequence shown here is derived from an EMBL/GenBank/DDBJ whole genome shotgun (WGS) entry which is preliminary data.</text>
</comment>
<dbReference type="SUPFAM" id="SSF55874">
    <property type="entry name" value="ATPase domain of HSP90 chaperone/DNA topoisomerase II/histidine kinase"/>
    <property type="match status" value="1"/>
</dbReference>
<dbReference type="RefSeq" id="WP_196419255.1">
    <property type="nucleotide sequence ID" value="NZ_JADQTO010000027.1"/>
</dbReference>
<organism evidence="3 4">
    <name type="scientific">Actinoplanes aureus</name>
    <dbReference type="NCBI Taxonomy" id="2792083"/>
    <lineage>
        <taxon>Bacteria</taxon>
        <taxon>Bacillati</taxon>
        <taxon>Actinomycetota</taxon>
        <taxon>Actinomycetes</taxon>
        <taxon>Micromonosporales</taxon>
        <taxon>Micromonosporaceae</taxon>
        <taxon>Actinoplanes</taxon>
    </lineage>
</organism>
<dbReference type="PANTHER" id="PTHR35526:SF3">
    <property type="entry name" value="ANTI-SIGMA-F FACTOR RSBW"/>
    <property type="match status" value="1"/>
</dbReference>